<feature type="compositionally biased region" description="Basic and acidic residues" evidence="1">
    <location>
        <begin position="64"/>
        <end position="73"/>
    </location>
</feature>
<gene>
    <name evidence="2" type="ORF">F1978_08880</name>
</gene>
<dbReference type="RefSeq" id="WP_153843198.1">
    <property type="nucleotide sequence ID" value="NZ_CP048602.1"/>
</dbReference>
<reference evidence="2 3" key="1">
    <citation type="submission" date="2019-09" db="EMBL/GenBank/DDBJ databases">
        <title>The Halomonas whole genome shotgun (WGS).</title>
        <authorList>
            <person name="Xie Z."/>
        </authorList>
    </citation>
    <scope>NUCLEOTIDE SEQUENCE [LARGE SCALE GENOMIC DNA]</scope>
    <source>
        <strain evidence="2 3">NBT06E8</strain>
    </source>
</reference>
<dbReference type="Proteomes" id="UP000466130">
    <property type="component" value="Unassembled WGS sequence"/>
</dbReference>
<evidence type="ECO:0000313" key="2">
    <source>
        <dbReference type="EMBL" id="KAE8438451.1"/>
    </source>
</evidence>
<dbReference type="EMBL" id="VWRT01000007">
    <property type="protein sequence ID" value="KAE8438451.1"/>
    <property type="molecule type" value="Genomic_DNA"/>
</dbReference>
<comment type="caution">
    <text evidence="2">The sequence shown here is derived from an EMBL/GenBank/DDBJ whole genome shotgun (WGS) entry which is preliminary data.</text>
</comment>
<proteinExistence type="predicted"/>
<feature type="region of interest" description="Disordered" evidence="1">
    <location>
        <begin position="50"/>
        <end position="73"/>
    </location>
</feature>
<name>A0ABQ6X8U8_9GAMM</name>
<evidence type="ECO:0000256" key="1">
    <source>
        <dbReference type="SAM" id="MobiDB-lite"/>
    </source>
</evidence>
<sequence>MSGEEQTPVETPQNNPLQKLKGSVQRYDQPFEPVGVEDWEAALLDGLTPETAHADELASPSLKELGEDPDRKR</sequence>
<keyword evidence="3" id="KW-1185">Reference proteome</keyword>
<feature type="compositionally biased region" description="Polar residues" evidence="1">
    <location>
        <begin position="1"/>
        <end position="17"/>
    </location>
</feature>
<feature type="region of interest" description="Disordered" evidence="1">
    <location>
        <begin position="1"/>
        <end position="25"/>
    </location>
</feature>
<organism evidence="2 3">
    <name type="scientific">Vreelandella piezotolerans</name>
    <dbReference type="NCBI Taxonomy" id="2609667"/>
    <lineage>
        <taxon>Bacteria</taxon>
        <taxon>Pseudomonadati</taxon>
        <taxon>Pseudomonadota</taxon>
        <taxon>Gammaproteobacteria</taxon>
        <taxon>Oceanospirillales</taxon>
        <taxon>Halomonadaceae</taxon>
        <taxon>Vreelandella</taxon>
    </lineage>
</organism>
<protein>
    <submittedName>
        <fullName evidence="2">Uncharacterized protein</fullName>
    </submittedName>
</protein>
<evidence type="ECO:0000313" key="3">
    <source>
        <dbReference type="Proteomes" id="UP000466130"/>
    </source>
</evidence>
<accession>A0ABQ6X8U8</accession>